<gene>
    <name evidence="1" type="ORF">A6X21_22635</name>
</gene>
<dbReference type="Proteomes" id="UP000094828">
    <property type="component" value="Unassembled WGS sequence"/>
</dbReference>
<sequence>MFLIQGESGLTKSGFTGIIPDCVTQLESGSPVMGALRRFKSGIQTSWQMSGRHFSLWQQIASSDLLKAGIAKDVVSPH</sequence>
<evidence type="ECO:0000313" key="1">
    <source>
        <dbReference type="EMBL" id="ODA31269.1"/>
    </source>
</evidence>
<accession>A0A1C3EDG7</accession>
<reference evidence="1 2" key="1">
    <citation type="submission" date="2016-05" db="EMBL/GenBank/DDBJ databases">
        <title>Genomic and physiological characterization of Planctopirus sp. isolated from fresh water lake.</title>
        <authorList>
            <person name="Subhash Y."/>
            <person name="Ramana C."/>
        </authorList>
    </citation>
    <scope>NUCLEOTIDE SEQUENCE [LARGE SCALE GENOMIC DNA]</scope>
    <source>
        <strain evidence="1 2">JC280</strain>
    </source>
</reference>
<comment type="caution">
    <text evidence="1">The sequence shown here is derived from an EMBL/GenBank/DDBJ whole genome shotgun (WGS) entry which is preliminary data.</text>
</comment>
<protein>
    <submittedName>
        <fullName evidence="1">Uncharacterized protein</fullName>
    </submittedName>
</protein>
<dbReference type="STRING" id="1841610.A6X21_22635"/>
<proteinExistence type="predicted"/>
<evidence type="ECO:0000313" key="2">
    <source>
        <dbReference type="Proteomes" id="UP000094828"/>
    </source>
</evidence>
<keyword evidence="2" id="KW-1185">Reference proteome</keyword>
<organism evidence="1 2">
    <name type="scientific">Planctopirus hydrillae</name>
    <dbReference type="NCBI Taxonomy" id="1841610"/>
    <lineage>
        <taxon>Bacteria</taxon>
        <taxon>Pseudomonadati</taxon>
        <taxon>Planctomycetota</taxon>
        <taxon>Planctomycetia</taxon>
        <taxon>Planctomycetales</taxon>
        <taxon>Planctomycetaceae</taxon>
        <taxon>Planctopirus</taxon>
    </lineage>
</organism>
<dbReference type="AlphaFoldDB" id="A0A1C3EDG7"/>
<dbReference type="EMBL" id="LYDR01000090">
    <property type="protein sequence ID" value="ODA31269.1"/>
    <property type="molecule type" value="Genomic_DNA"/>
</dbReference>
<name>A0A1C3EDG7_9PLAN</name>